<dbReference type="PROSITE" id="PS50109">
    <property type="entry name" value="HIS_KIN"/>
    <property type="match status" value="1"/>
</dbReference>
<dbReference type="PANTHER" id="PTHR41523:SF8">
    <property type="entry name" value="ETHYLENE RESPONSE SENSOR PROTEIN"/>
    <property type="match status" value="1"/>
</dbReference>
<evidence type="ECO:0000313" key="11">
    <source>
        <dbReference type="EMBL" id="KCZ65370.1"/>
    </source>
</evidence>
<dbReference type="Proteomes" id="UP000259173">
    <property type="component" value="Unassembled WGS sequence"/>
</dbReference>
<evidence type="ECO:0000313" key="13">
    <source>
        <dbReference type="Proteomes" id="UP000259173"/>
    </source>
</evidence>
<dbReference type="PANTHER" id="PTHR41523">
    <property type="entry name" value="TWO-COMPONENT SYSTEM SENSOR PROTEIN"/>
    <property type="match status" value="1"/>
</dbReference>
<dbReference type="AlphaFoldDB" id="A0A059ECS5"/>
<organism evidence="11 12">
    <name type="scientific">Hyphomonas atlantica</name>
    <dbReference type="NCBI Taxonomy" id="1280948"/>
    <lineage>
        <taxon>Bacteria</taxon>
        <taxon>Pseudomonadati</taxon>
        <taxon>Pseudomonadota</taxon>
        <taxon>Alphaproteobacteria</taxon>
        <taxon>Hyphomonadales</taxon>
        <taxon>Hyphomonadaceae</taxon>
        <taxon>Hyphomonas</taxon>
    </lineage>
</organism>
<feature type="domain" description="Histidine kinase" evidence="9">
    <location>
        <begin position="375"/>
        <end position="564"/>
    </location>
</feature>
<dbReference type="EC" id="2.7.13.3" evidence="2"/>
<dbReference type="Gene3D" id="3.30.565.10">
    <property type="entry name" value="Histidine kinase-like ATPase, C-terminal domain"/>
    <property type="match status" value="1"/>
</dbReference>
<dbReference type="GO" id="GO:0004673">
    <property type="term" value="F:protein histidine kinase activity"/>
    <property type="evidence" value="ECO:0007669"/>
    <property type="project" value="UniProtKB-EC"/>
</dbReference>
<dbReference type="InterPro" id="IPR036890">
    <property type="entry name" value="HATPase_C_sf"/>
</dbReference>
<proteinExistence type="predicted"/>
<dbReference type="eggNOG" id="COG3920">
    <property type="taxonomic scope" value="Bacteria"/>
</dbReference>
<dbReference type="InterPro" id="IPR003594">
    <property type="entry name" value="HATPase_dom"/>
</dbReference>
<keyword evidence="8" id="KW-1133">Transmembrane helix</keyword>
<name>A0A059ECS5_9PROT</name>
<dbReference type="PATRIC" id="fig|1280948.3.peg.592"/>
<keyword evidence="8" id="KW-0472">Membrane</keyword>
<keyword evidence="12" id="KW-1185">Reference proteome</keyword>
<evidence type="ECO:0000313" key="12">
    <source>
        <dbReference type="Proteomes" id="UP000024547"/>
    </source>
</evidence>
<dbReference type="SUPFAM" id="SSF55874">
    <property type="entry name" value="ATPase domain of HSP90 chaperone/DNA topoisomerase II/histidine kinase"/>
    <property type="match status" value="1"/>
</dbReference>
<keyword evidence="5" id="KW-0547">Nucleotide-binding</keyword>
<evidence type="ECO:0000313" key="10">
    <source>
        <dbReference type="EMBL" id="HAE93559.1"/>
    </source>
</evidence>
<sequence>MPVSDDQEVIESDSAPPSAAPLRNKLVLTLAAALTPVLLLSAFKAYIDASDVRESQAQNLVIVAGAAIDGVNQSLQQAELLLSLYEPRLSAGECSGVYNELIEYIPSLTNVVAFDEKSDVICAAVGSPKLSRENQVLHDRLRSGGDSFARSDAFFGSASEEWLFALNKRVENETGEFTGINTFALGAVDLANLVRTGYLPESVSLAIADETGRVFGDTPITSIPEEWIEAVNETRDAQLFRADETDVSTVDVALRPVGDSNIYAVIARPSYGLWNDLFVRPATSFGLPLLAFAVTLLSAWLAIDGLVLRWISRLTRTVRIYGAGRYQFKAGNSFSDAPSEIRSLARAMEVMAQDIDHRDRDLKEAIATRDAAVKEIHHRVKNNLQIVTSFLNLQGRQLKDPQAKEAISATRHRIDALAIVHQTLYQNERLESVDMRPFLTGLLNHLSDALGMTESGINLVQTYDDIQRDADDAIPMALFIVEAVTNAMKYAFEEDGGEVAVNLTADSETVTLEIRDTGLGYEVKDGSSGLGSKLMVAFARQLSAEFTTEAKPGQGCSHRLVMDL</sequence>
<dbReference type="STRING" id="1280948.HY36_02990"/>
<dbReference type="Gene3D" id="3.30.450.20">
    <property type="entry name" value="PAS domain"/>
    <property type="match status" value="2"/>
</dbReference>
<dbReference type="Pfam" id="PF07568">
    <property type="entry name" value="HisKA_2"/>
    <property type="match status" value="1"/>
</dbReference>
<comment type="catalytic activity">
    <reaction evidence="1">
        <text>ATP + protein L-histidine = ADP + protein N-phospho-L-histidine.</text>
        <dbReference type="EC" id="2.7.13.3"/>
    </reaction>
</comment>
<evidence type="ECO:0000256" key="6">
    <source>
        <dbReference type="ARBA" id="ARBA00022777"/>
    </source>
</evidence>
<dbReference type="InterPro" id="IPR005467">
    <property type="entry name" value="His_kinase_dom"/>
</dbReference>
<evidence type="ECO:0000259" key="9">
    <source>
        <dbReference type="PROSITE" id="PS50109"/>
    </source>
</evidence>
<gene>
    <name evidence="10" type="ORF">DCG65_03305</name>
    <name evidence="11" type="ORF">HY36_02990</name>
</gene>
<evidence type="ECO:0000256" key="1">
    <source>
        <dbReference type="ARBA" id="ARBA00000085"/>
    </source>
</evidence>
<keyword evidence="8" id="KW-0812">Transmembrane</keyword>
<keyword evidence="7" id="KW-0067">ATP-binding</keyword>
<accession>A0A059ECS5</accession>
<keyword evidence="6 10" id="KW-0418">Kinase</keyword>
<feature type="transmembrane region" description="Helical" evidence="8">
    <location>
        <begin position="285"/>
        <end position="311"/>
    </location>
</feature>
<dbReference type="EMBL" id="AWFH01000001">
    <property type="protein sequence ID" value="KCZ65370.1"/>
    <property type="molecule type" value="Genomic_DNA"/>
</dbReference>
<dbReference type="EMBL" id="DMBR01000094">
    <property type="protein sequence ID" value="HAE93559.1"/>
    <property type="molecule type" value="Genomic_DNA"/>
</dbReference>
<keyword evidence="4" id="KW-0808">Transferase</keyword>
<keyword evidence="3" id="KW-0597">Phosphoprotein</keyword>
<evidence type="ECO:0000256" key="5">
    <source>
        <dbReference type="ARBA" id="ARBA00022741"/>
    </source>
</evidence>
<evidence type="ECO:0000256" key="3">
    <source>
        <dbReference type="ARBA" id="ARBA00022553"/>
    </source>
</evidence>
<evidence type="ECO:0000256" key="4">
    <source>
        <dbReference type="ARBA" id="ARBA00022679"/>
    </source>
</evidence>
<evidence type="ECO:0000256" key="8">
    <source>
        <dbReference type="SAM" id="Phobius"/>
    </source>
</evidence>
<reference evidence="10 13" key="2">
    <citation type="journal article" date="2018" name="Nat. Biotechnol.">
        <title>A standardized bacterial taxonomy based on genome phylogeny substantially revises the tree of life.</title>
        <authorList>
            <person name="Parks D.H."/>
            <person name="Chuvochina M."/>
            <person name="Waite D.W."/>
            <person name="Rinke C."/>
            <person name="Skarshewski A."/>
            <person name="Chaumeil P.A."/>
            <person name="Hugenholtz P."/>
        </authorList>
    </citation>
    <scope>NUCLEOTIDE SEQUENCE [LARGE SCALE GENOMIC DNA]</scope>
    <source>
        <strain evidence="10">UBA8557</strain>
    </source>
</reference>
<protein>
    <recommendedName>
        <fullName evidence="2">histidine kinase</fullName>
        <ecNumber evidence="2">2.7.13.3</ecNumber>
    </recommendedName>
</protein>
<evidence type="ECO:0000256" key="7">
    <source>
        <dbReference type="ARBA" id="ARBA00022840"/>
    </source>
</evidence>
<evidence type="ECO:0000256" key="2">
    <source>
        <dbReference type="ARBA" id="ARBA00012438"/>
    </source>
</evidence>
<dbReference type="InterPro" id="IPR011495">
    <property type="entry name" value="Sig_transdc_His_kin_sub2_dim/P"/>
</dbReference>
<dbReference type="GO" id="GO:0005524">
    <property type="term" value="F:ATP binding"/>
    <property type="evidence" value="ECO:0007669"/>
    <property type="project" value="UniProtKB-KW"/>
</dbReference>
<dbReference type="Pfam" id="PF02518">
    <property type="entry name" value="HATPase_c"/>
    <property type="match status" value="1"/>
</dbReference>
<dbReference type="Proteomes" id="UP000024547">
    <property type="component" value="Unassembled WGS sequence"/>
</dbReference>
<comment type="caution">
    <text evidence="11">The sequence shown here is derived from an EMBL/GenBank/DDBJ whole genome shotgun (WGS) entry which is preliminary data.</text>
</comment>
<reference evidence="11 12" key="1">
    <citation type="journal article" date="2014" name="Antonie Van Leeuwenhoek">
        <title>Hyphomonas beringensis sp. nov. and Hyphomonas chukchiensis sp. nov., isolated from surface seawater of the Bering Sea and Chukchi Sea.</title>
        <authorList>
            <person name="Li C."/>
            <person name="Lai Q."/>
            <person name="Li G."/>
            <person name="Dong C."/>
            <person name="Wang J."/>
            <person name="Liao Y."/>
            <person name="Shao Z."/>
        </authorList>
    </citation>
    <scope>NUCLEOTIDE SEQUENCE [LARGE SCALE GENOMIC DNA]</scope>
    <source>
        <strain evidence="11 12">22II1-22F38</strain>
    </source>
</reference>